<dbReference type="Proteomes" id="UP000001845">
    <property type="component" value="Chromosome"/>
</dbReference>
<protein>
    <recommendedName>
        <fullName evidence="1">DUF2264 domain-containing protein</fullName>
    </recommendedName>
</protein>
<dbReference type="InterPro" id="IPR016624">
    <property type="entry name" value="UCP014753"/>
</dbReference>
<dbReference type="KEGG" id="mcd:MCRO_0389"/>
<name>D5E5I0_MYCCM</name>
<dbReference type="PANTHER" id="PTHR35339:SF4">
    <property type="entry name" value="LINALOOL DEHYDRATASE_ISOMERASE DOMAIN-CONTAINING PROTEIN"/>
    <property type="match status" value="1"/>
</dbReference>
<evidence type="ECO:0000259" key="1">
    <source>
        <dbReference type="Pfam" id="PF10022"/>
    </source>
</evidence>
<dbReference type="InterPro" id="IPR049349">
    <property type="entry name" value="DUF2264_N"/>
</dbReference>
<sequence length="564" mass="67145">MIEKMYSYLNKDKSKEILTDKVSFSTLLEKLTKPLLNHYSEANTQLKWGNREVVYNQHIVGIEGFSRVLWGYSSLLSCNDEFSKSQTSQEFFNRTVEGLKNATNSSNTKYNWEKPGDFNQIYVEMGAISLFLLFNVDKIKQCFNKQELNDLIEYLSNINTHDFSKNNWQFFKVLVNIAIYKLNKRKYNEKYLFEALENIEKCYIGSGWYYDGRPNQKDYYIGWGYHYYGLIFNYFMKNEYPEIASKFTKRAILFYEDYKYFFDINGMQIPFGRSLIYRFAASSYFSALALNKIYPNGINELKWFITKNITFFTDNKENFDDESKLNLGFCYENHTFLEEYNSNTSPYWALKTFIILALDKKDEFWKAEIKTPVWEKQRKIDAINSIIYTTPEHHKILFNSGQYAKFNPKFNQEKYTKETYTTLFGPSISSNYLENDMQLYLSKDGLNWETKKMPLYQKIEGDKVVSIYKYDCAQVKCEKWFDLETNKINIVYSITGEETEWFYSFSAILLPTFKLFLNNKELKETIFNTKNTSLTKKDLRIINVKSDEKHNNKILKFEYLLSKN</sequence>
<evidence type="ECO:0000313" key="2">
    <source>
        <dbReference type="EMBL" id="ADE19858.1"/>
    </source>
</evidence>
<dbReference type="eggNOG" id="COG4289">
    <property type="taxonomic scope" value="Bacteria"/>
</dbReference>
<keyword evidence="3" id="KW-1185">Reference proteome</keyword>
<accession>D5E5I0</accession>
<proteinExistence type="predicted"/>
<evidence type="ECO:0000313" key="3">
    <source>
        <dbReference type="Proteomes" id="UP000001845"/>
    </source>
</evidence>
<reference evidence="2 3" key="3">
    <citation type="journal article" date="2011" name="J. Bacteriol.">
        <title>Genome sequences of Mycoplasma alligatoris A21JP2T and Mycoplasma crocodyli MP145T.</title>
        <authorList>
            <person name="Brown D.R."/>
            <person name="Farmerie W.G."/>
            <person name="May M."/>
            <person name="Benders G.A."/>
            <person name="Durkin A.S."/>
            <person name="Hlavinka K."/>
            <person name="Hostetler J."/>
            <person name="Jackson J."/>
            <person name="Johnson J."/>
            <person name="Miller R.H."/>
            <person name="Paralanov V."/>
            <person name="Radune D."/>
            <person name="Szczypinski B."/>
            <person name="Glass J.I."/>
        </authorList>
    </citation>
    <scope>NUCLEOTIDE SEQUENCE [LARGE SCALE GENOMIC DNA]</scope>
    <source>
        <strain evidence="3">ATCC 51981 / MP145</strain>
    </source>
</reference>
<dbReference type="Pfam" id="PF10022">
    <property type="entry name" value="DUF2264"/>
    <property type="match status" value="1"/>
</dbReference>
<dbReference type="AlphaFoldDB" id="D5E5I0"/>
<dbReference type="PIRSF" id="PIRSF014753">
    <property type="entry name" value="UCP014753"/>
    <property type="match status" value="1"/>
</dbReference>
<reference evidence="3" key="1">
    <citation type="submission" date="2010-03" db="EMBL/GenBank/DDBJ databases">
        <title>The complete genome of Mycoplasma crocodyli MP145.</title>
        <authorList>
            <person name="Glass J.I."/>
            <person name="Durkin A.S."/>
            <person name="Hostetler J."/>
            <person name="Jackson J."/>
            <person name="Johnson J."/>
            <person name="May M.A."/>
            <person name="Paralanov V."/>
            <person name="Radune D."/>
            <person name="Szczypinski B."/>
            <person name="Brown D.R."/>
        </authorList>
    </citation>
    <scope>NUCLEOTIDE SEQUENCE [LARGE SCALE GENOMIC DNA]</scope>
    <source>
        <strain evidence="3">ATCC 51981 / MP145</strain>
    </source>
</reference>
<feature type="domain" description="DUF2264" evidence="1">
    <location>
        <begin position="23"/>
        <end position="368"/>
    </location>
</feature>
<dbReference type="EMBL" id="CP001991">
    <property type="protein sequence ID" value="ADE19858.1"/>
    <property type="molecule type" value="Genomic_DNA"/>
</dbReference>
<reference key="2">
    <citation type="submission" date="2010-03" db="EMBL/GenBank/DDBJ databases">
        <authorList>
            <person name="Ma Z."/>
            <person name="Wang X."/>
            <person name="Liu H."/>
        </authorList>
    </citation>
    <scope>NUCLEOTIDE SEQUENCE</scope>
    <source>
        <strain>MP145</strain>
    </source>
</reference>
<dbReference type="PANTHER" id="PTHR35339">
    <property type="entry name" value="LINALOOL DEHYDRATASE_ISOMERASE DOMAIN-CONTAINING PROTEIN"/>
    <property type="match status" value="1"/>
</dbReference>
<dbReference type="HOGENOM" id="CLU_028269_1_1_14"/>
<dbReference type="STRING" id="512564.MCRO_0389"/>
<gene>
    <name evidence="2" type="ordered locus">MCRO_0389</name>
</gene>
<organism evidence="2 3">
    <name type="scientific">Mycoplasma crocodyli (strain ATCC 51981 / MP145)</name>
    <dbReference type="NCBI Taxonomy" id="512564"/>
    <lineage>
        <taxon>Bacteria</taxon>
        <taxon>Bacillati</taxon>
        <taxon>Mycoplasmatota</taxon>
        <taxon>Mollicutes</taxon>
        <taxon>Mycoplasmataceae</taxon>
        <taxon>Mycoplasma</taxon>
    </lineage>
</organism>